<feature type="domain" description="SWIM-type" evidence="2">
    <location>
        <begin position="152"/>
        <end position="182"/>
    </location>
</feature>
<organism evidence="3 4">
    <name type="scientific">Desulfotalea psychrophila</name>
    <dbReference type="NCBI Taxonomy" id="84980"/>
    <lineage>
        <taxon>Bacteria</taxon>
        <taxon>Pseudomonadati</taxon>
        <taxon>Thermodesulfobacteriota</taxon>
        <taxon>Desulfobulbia</taxon>
        <taxon>Desulfobulbales</taxon>
        <taxon>Desulfocapsaceae</taxon>
        <taxon>Desulfotalea</taxon>
    </lineage>
</organism>
<name>A0ABS3ASQ5_9BACT</name>
<keyword evidence="1" id="KW-0862">Zinc</keyword>
<evidence type="ECO:0000259" key="2">
    <source>
        <dbReference type="PROSITE" id="PS50966"/>
    </source>
</evidence>
<accession>A0ABS3ASQ5</accession>
<protein>
    <recommendedName>
        <fullName evidence="2">SWIM-type domain-containing protein</fullName>
    </recommendedName>
</protein>
<dbReference type="PANTHER" id="PTHR38133">
    <property type="entry name" value="SLR1429 PROTEIN"/>
    <property type="match status" value="1"/>
</dbReference>
<evidence type="ECO:0000313" key="4">
    <source>
        <dbReference type="Proteomes" id="UP000717534"/>
    </source>
</evidence>
<dbReference type="EMBL" id="JAFITO010000005">
    <property type="protein sequence ID" value="MBN4068154.1"/>
    <property type="molecule type" value="Genomic_DNA"/>
</dbReference>
<dbReference type="InterPro" id="IPR007527">
    <property type="entry name" value="Znf_SWIM"/>
</dbReference>
<keyword evidence="1" id="KW-0479">Metal-binding</keyword>
<dbReference type="PROSITE" id="PS50966">
    <property type="entry name" value="ZF_SWIM"/>
    <property type="match status" value="1"/>
</dbReference>
<reference evidence="3 4" key="1">
    <citation type="submission" date="2021-02" db="EMBL/GenBank/DDBJ databases">
        <title>Activity-based single-cell genomes from oceanic crustal fluid captures similar information to metagenomic and metatranscriptomic surveys with orders of magnitude less sampling.</title>
        <authorList>
            <person name="D'Angelo T.S."/>
            <person name="Orcutt B.N."/>
        </authorList>
    </citation>
    <scope>NUCLEOTIDE SEQUENCE [LARGE SCALE GENOMIC DNA]</scope>
    <source>
        <strain evidence="3">AH-315-G02</strain>
    </source>
</reference>
<sequence>MSYGYYPKYVTVAEKRAKAKKKIKQIRKKNPHIRPIIIEGKALAKTWWGKAWNNNLESYADYENRIGRGRSYVRHSAVLDLQIAPGKVTSLVQGSMGAPYEVVISIKKMKKKNWQNIKKECQSRLSSLPDLLAGKIPKELQEIFMVQGLGLFPSPAEITFDCSCPDWASMCKHVAATLYGVGARLDEDPALFFTLRQAEIDDLVSQAVQSKTSSIIEKVTTGSSKVIADDKLSDLFGLDMDDIVPAKPVKKSKEKTKKRKGTPRYDLQGHPTAIALVAHYVDESGKGLGVKELQKSTGFPAKKIHGILFRLKQQGKVKCPAYGVYEKSLPK</sequence>
<dbReference type="Proteomes" id="UP000717534">
    <property type="component" value="Unassembled WGS sequence"/>
</dbReference>
<gene>
    <name evidence="3" type="ORF">JYU06_01320</name>
</gene>
<dbReference type="PANTHER" id="PTHR38133:SF1">
    <property type="entry name" value="SLR1429 PROTEIN"/>
    <property type="match status" value="1"/>
</dbReference>
<evidence type="ECO:0000313" key="3">
    <source>
        <dbReference type="EMBL" id="MBN4068154.1"/>
    </source>
</evidence>
<keyword evidence="1" id="KW-0863">Zinc-finger</keyword>
<keyword evidence="4" id="KW-1185">Reference proteome</keyword>
<comment type="caution">
    <text evidence="3">The sequence shown here is derived from an EMBL/GenBank/DDBJ whole genome shotgun (WGS) entry which is preliminary data.</text>
</comment>
<proteinExistence type="predicted"/>
<evidence type="ECO:0000256" key="1">
    <source>
        <dbReference type="PROSITE-ProRule" id="PRU00325"/>
    </source>
</evidence>